<dbReference type="NCBIfam" id="NF045784">
    <property type="entry name" value="9HemeCytC"/>
    <property type="match status" value="1"/>
</dbReference>
<feature type="signal peptide" evidence="6">
    <location>
        <begin position="1"/>
        <end position="36"/>
    </location>
</feature>
<keyword evidence="5" id="KW-0408">Iron</keyword>
<dbReference type="Gene3D" id="3.90.10.10">
    <property type="entry name" value="Cytochrome C3"/>
    <property type="match status" value="2"/>
</dbReference>
<dbReference type="SUPFAM" id="SSF48695">
    <property type="entry name" value="Multiheme cytochromes"/>
    <property type="match status" value="1"/>
</dbReference>
<evidence type="ECO:0000256" key="3">
    <source>
        <dbReference type="ARBA" id="ARBA00022723"/>
    </source>
</evidence>
<dbReference type="InterPro" id="IPR020942">
    <property type="entry name" value="Cyt_c_III_dom"/>
</dbReference>
<evidence type="ECO:0000256" key="4">
    <source>
        <dbReference type="ARBA" id="ARBA00022982"/>
    </source>
</evidence>
<dbReference type="InterPro" id="IPR002322">
    <property type="entry name" value="Cyt_c_III"/>
</dbReference>
<keyword evidence="3" id="KW-0479">Metal-binding</keyword>
<gene>
    <name evidence="8" type="ORF">Defa_01520</name>
</gene>
<keyword evidence="4" id="KW-0249">Electron transport</keyword>
<evidence type="ECO:0000313" key="9">
    <source>
        <dbReference type="Proteomes" id="UP001628192"/>
    </source>
</evidence>
<dbReference type="CDD" id="cd08168">
    <property type="entry name" value="Cytochrom_C3"/>
    <property type="match status" value="2"/>
</dbReference>
<proteinExistence type="predicted"/>
<evidence type="ECO:0000313" key="8">
    <source>
        <dbReference type="EMBL" id="GAB1252665.1"/>
    </source>
</evidence>
<keyword evidence="9" id="KW-1185">Reference proteome</keyword>
<sequence length="332" mass="35793">MQKDKHMRNGTSLLLLAAIALAGAACLTAMGGTAKAAALEPTDSGAPSAIVMFPVGEKPNPKGAAMKPVVFNHLIHEKKIDNCETCHHTGDPVSCSTCHTVEGKAEGNYITLDRAMHATNIAKRAKGNTPVSCVSCHEQQTKERRECAGCHAIVTPKRDEAWCATCHNITPSMTPEQMQKGINGTLLPGDNEALAAETVLAQKTVEPVSPMLAPYKVVIDALADKYEPSNFTHRRHLTSLMERIKDDKLAQAFHNKPEILCATCHHRSPLSLTPPKCGSCHTKEIDKANPGRPNLMAAYHLQCMGCHKGMDVARPRDTDCTTCHKAAPKSAD</sequence>
<dbReference type="Proteomes" id="UP001628192">
    <property type="component" value="Unassembled WGS sequence"/>
</dbReference>
<dbReference type="Pfam" id="PF02085">
    <property type="entry name" value="Cytochrom_CIII"/>
    <property type="match status" value="2"/>
</dbReference>
<evidence type="ECO:0000256" key="5">
    <source>
        <dbReference type="ARBA" id="ARBA00023004"/>
    </source>
</evidence>
<dbReference type="InterPro" id="IPR036280">
    <property type="entry name" value="Multihaem_cyt_sf"/>
</dbReference>
<feature type="domain" description="Class III cytochrome C" evidence="7">
    <location>
        <begin position="62"/>
        <end position="151"/>
    </location>
</feature>
<keyword evidence="2" id="KW-0349">Heme</keyword>
<feature type="chain" id="PRO_5046691865" description="Class III cytochrome C domain-containing protein" evidence="6">
    <location>
        <begin position="37"/>
        <end position="332"/>
    </location>
</feature>
<dbReference type="InterPro" id="IPR054980">
    <property type="entry name" value="9HemeCytC"/>
</dbReference>
<evidence type="ECO:0000256" key="6">
    <source>
        <dbReference type="SAM" id="SignalP"/>
    </source>
</evidence>
<keyword evidence="1" id="KW-0813">Transport</keyword>
<evidence type="ECO:0000256" key="2">
    <source>
        <dbReference type="ARBA" id="ARBA00022617"/>
    </source>
</evidence>
<dbReference type="PROSITE" id="PS51257">
    <property type="entry name" value="PROKAR_LIPOPROTEIN"/>
    <property type="match status" value="1"/>
</dbReference>
<evidence type="ECO:0000259" key="7">
    <source>
        <dbReference type="Pfam" id="PF02085"/>
    </source>
</evidence>
<feature type="domain" description="Class III cytochrome C" evidence="7">
    <location>
        <begin position="245"/>
        <end position="324"/>
    </location>
</feature>
<accession>A0ABQ0E4M7</accession>
<reference evidence="8 9" key="1">
    <citation type="journal article" date="2025" name="Int. J. Syst. Evol. Microbiol.">
        <title>Desulfovibrio falkowii sp. nov., Porphyromonas miyakawae sp. nov., Mediterraneibacter flintii sp. nov. and Owariibacterium komagatae gen. nov., sp. nov., isolated from human faeces.</title>
        <authorList>
            <person name="Hamaguchi T."/>
            <person name="Ohara M."/>
            <person name="Hisatomi A."/>
            <person name="Sekiguchi K."/>
            <person name="Takeda J.I."/>
            <person name="Ueyama J."/>
            <person name="Ito M."/>
            <person name="Nishiwaki H."/>
            <person name="Ogi T."/>
            <person name="Hirayama M."/>
            <person name="Ohkuma M."/>
            <person name="Sakamoto M."/>
            <person name="Ohno K."/>
        </authorList>
    </citation>
    <scope>NUCLEOTIDE SEQUENCE [LARGE SCALE GENOMIC DNA]</scope>
    <source>
        <strain evidence="8 9">13CB8C</strain>
    </source>
</reference>
<organism evidence="8 9">
    <name type="scientific">Desulfovibrio falkowii</name>
    <dbReference type="NCBI Taxonomy" id="3136602"/>
    <lineage>
        <taxon>Bacteria</taxon>
        <taxon>Pseudomonadati</taxon>
        <taxon>Thermodesulfobacteriota</taxon>
        <taxon>Desulfovibrionia</taxon>
        <taxon>Desulfovibrionales</taxon>
        <taxon>Desulfovibrionaceae</taxon>
        <taxon>Desulfovibrio</taxon>
    </lineage>
</organism>
<dbReference type="EMBL" id="BAAFSG010000001">
    <property type="protein sequence ID" value="GAB1252665.1"/>
    <property type="molecule type" value="Genomic_DNA"/>
</dbReference>
<evidence type="ECO:0000256" key="1">
    <source>
        <dbReference type="ARBA" id="ARBA00022448"/>
    </source>
</evidence>
<keyword evidence="6" id="KW-0732">Signal</keyword>
<protein>
    <recommendedName>
        <fullName evidence="7">Class III cytochrome C domain-containing protein</fullName>
    </recommendedName>
</protein>
<name>A0ABQ0E4M7_9BACT</name>
<comment type="caution">
    <text evidence="8">The sequence shown here is derived from an EMBL/GenBank/DDBJ whole genome shotgun (WGS) entry which is preliminary data.</text>
</comment>
<dbReference type="PRINTS" id="PR00609">
    <property type="entry name" value="CYTOCHROMEC3"/>
</dbReference>